<evidence type="ECO:0000313" key="3">
    <source>
        <dbReference type="EMBL" id="RII35909.1"/>
    </source>
</evidence>
<reference evidence="2 4" key="1">
    <citation type="submission" date="2017-03" db="EMBL/GenBank/DDBJ databases">
        <title>Genome sequence of Clostridium chromiireducens DSM 23318.</title>
        <authorList>
            <person name="Poehlein A."/>
            <person name="Daniel R."/>
        </authorList>
    </citation>
    <scope>NUCLEOTIDE SEQUENCE [LARGE SCALE GENOMIC DNA]</scope>
    <source>
        <strain evidence="2 4">DSM 23318</strain>
    </source>
</reference>
<dbReference type="RefSeq" id="WP_079440926.1">
    <property type="nucleotide sequence ID" value="NZ_MZGT01000047.1"/>
</dbReference>
<evidence type="ECO:0000256" key="1">
    <source>
        <dbReference type="SAM" id="Phobius"/>
    </source>
</evidence>
<feature type="transmembrane region" description="Helical" evidence="1">
    <location>
        <begin position="196"/>
        <end position="213"/>
    </location>
</feature>
<proteinExistence type="predicted"/>
<dbReference type="Proteomes" id="UP000191056">
    <property type="component" value="Unassembled WGS sequence"/>
</dbReference>
<feature type="transmembrane region" description="Helical" evidence="1">
    <location>
        <begin position="135"/>
        <end position="156"/>
    </location>
</feature>
<keyword evidence="1" id="KW-1133">Transmembrane helix</keyword>
<dbReference type="Proteomes" id="UP000265930">
    <property type="component" value="Unassembled WGS sequence"/>
</dbReference>
<feature type="transmembrane region" description="Helical" evidence="1">
    <location>
        <begin position="45"/>
        <end position="63"/>
    </location>
</feature>
<evidence type="ECO:0000313" key="2">
    <source>
        <dbReference type="EMBL" id="OPJ59753.1"/>
    </source>
</evidence>
<organism evidence="2 4">
    <name type="scientific">Clostridium chromiireducens</name>
    <dbReference type="NCBI Taxonomy" id="225345"/>
    <lineage>
        <taxon>Bacteria</taxon>
        <taxon>Bacillati</taxon>
        <taxon>Bacillota</taxon>
        <taxon>Clostridia</taxon>
        <taxon>Eubacteriales</taxon>
        <taxon>Clostridiaceae</taxon>
        <taxon>Clostridium</taxon>
    </lineage>
</organism>
<dbReference type="AlphaFoldDB" id="A0A1V4IIH7"/>
<evidence type="ECO:0000313" key="4">
    <source>
        <dbReference type="Proteomes" id="UP000191056"/>
    </source>
</evidence>
<accession>A0A1V4IIH7</accession>
<keyword evidence="4" id="KW-1185">Reference proteome</keyword>
<keyword evidence="1" id="KW-0472">Membrane</keyword>
<gene>
    <name evidence="2" type="ORF">CLCHR_33340</name>
    <name evidence="3" type="ORF">D2A34_00635</name>
</gene>
<feature type="transmembrane region" description="Helical" evidence="1">
    <location>
        <begin position="105"/>
        <end position="123"/>
    </location>
</feature>
<sequence length="268" mass="31379">MNIANNQITKGMDRFNLKMLALALMTMDHIHQFFSSNGIPIWFTWLGRLSAPLFFFTMAEGFFYTRNRITYVKRLYLFSVIMSLGKFIAWKISMNNSSYPTVTNNIFETFFLIGFNILIFEYLNREGSGVSKKIIILSLVIMLEIVLPMSVVLLPNRSISRIILSFLPCPLLCEGSFAFVSLGIAFFYLRNDRKKMMVVYALFSLTFFPYSILSLENAFYHNYQWMMIFSIPLMMLYNGKKGHGLKYLFYLYYPAHIFLFFYISGIIN</sequence>
<name>A0A1V4IIH7_9CLOT</name>
<dbReference type="InterPro" id="IPR008875">
    <property type="entry name" value="TraX"/>
</dbReference>
<dbReference type="Pfam" id="PF05857">
    <property type="entry name" value="TraX"/>
    <property type="match status" value="1"/>
</dbReference>
<comment type="caution">
    <text evidence="2">The sequence shown here is derived from an EMBL/GenBank/DDBJ whole genome shotgun (WGS) entry which is preliminary data.</text>
</comment>
<feature type="transmembrane region" description="Helical" evidence="1">
    <location>
        <begin position="249"/>
        <end position="267"/>
    </location>
</feature>
<keyword evidence="1" id="KW-0812">Transmembrane</keyword>
<dbReference type="EMBL" id="MZGT01000047">
    <property type="protein sequence ID" value="OPJ59753.1"/>
    <property type="molecule type" value="Genomic_DNA"/>
</dbReference>
<dbReference type="EMBL" id="QXDJ01000001">
    <property type="protein sequence ID" value="RII35909.1"/>
    <property type="molecule type" value="Genomic_DNA"/>
</dbReference>
<feature type="transmembrane region" description="Helical" evidence="1">
    <location>
        <begin position="75"/>
        <end position="93"/>
    </location>
</feature>
<reference evidence="3 5" key="2">
    <citation type="submission" date="2018-08" db="EMBL/GenBank/DDBJ databases">
        <title>Genome of Clostridium chromiireducens C1, DSM12136.</title>
        <authorList>
            <person name="Xing M."/>
            <person name="Wei Y."/>
            <person name="Ang E.L."/>
            <person name="Zhao H."/>
            <person name="Zhang Y."/>
        </authorList>
    </citation>
    <scope>NUCLEOTIDE SEQUENCE [LARGE SCALE GENOMIC DNA]</scope>
    <source>
        <strain evidence="3 5">C1</strain>
    </source>
</reference>
<dbReference type="OrthoDB" id="9781069at2"/>
<feature type="transmembrane region" description="Helical" evidence="1">
    <location>
        <begin position="162"/>
        <end position="189"/>
    </location>
</feature>
<evidence type="ECO:0000313" key="5">
    <source>
        <dbReference type="Proteomes" id="UP000265930"/>
    </source>
</evidence>
<dbReference type="STRING" id="225345.CLCHR_33340"/>
<protein>
    <submittedName>
        <fullName evidence="2">TraX protein</fullName>
    </submittedName>
</protein>